<keyword evidence="3" id="KW-1185">Reference proteome</keyword>
<dbReference type="InterPro" id="IPR029058">
    <property type="entry name" value="AB_hydrolase_fold"/>
</dbReference>
<dbReference type="GO" id="GO:0009694">
    <property type="term" value="P:jasmonic acid metabolic process"/>
    <property type="evidence" value="ECO:0007669"/>
    <property type="project" value="TreeGrafter"/>
</dbReference>
<dbReference type="GeneID" id="105178153"/>
<evidence type="ECO:0000313" key="3">
    <source>
        <dbReference type="Proteomes" id="UP000504604"/>
    </source>
</evidence>
<dbReference type="InParanoid" id="A0A6I9UEY3"/>
<dbReference type="FunCoup" id="A0A6I9UEY3">
    <property type="interactions" value="215"/>
</dbReference>
<dbReference type="GO" id="GO:0080031">
    <property type="term" value="F:methyl salicylate esterase activity"/>
    <property type="evidence" value="ECO:0007669"/>
    <property type="project" value="TreeGrafter"/>
</dbReference>
<dbReference type="GO" id="GO:0009696">
    <property type="term" value="P:salicylic acid metabolic process"/>
    <property type="evidence" value="ECO:0007669"/>
    <property type="project" value="TreeGrafter"/>
</dbReference>
<dbReference type="AlphaFoldDB" id="A0A6I9UEY3"/>
<dbReference type="GO" id="GO:0080030">
    <property type="term" value="F:methyl indole-3-acetate esterase activity"/>
    <property type="evidence" value="ECO:0007669"/>
    <property type="project" value="TreeGrafter"/>
</dbReference>
<dbReference type="PANTHER" id="PTHR10992">
    <property type="entry name" value="METHYLESTERASE FAMILY MEMBER"/>
    <property type="match status" value="1"/>
</dbReference>
<sequence>MISHMSVALYFTQLKVVHQHYKICLHKNLLLMADAKQQVHIILVHGACHGAWCWYKLKPLLEEAGHRVTALDLAAAGIDRRSLEELHTFADYSQPLLELMASIPPEEKVVLVGHSLGGMNLAFAMDMYPEKIKVAVFIAAAMPDSIHKPSYVLDQSVGMKSAEDWVDTKFIPFSSSEENLTSVHLGPNFISSKLYNLCSPEDVALANMLVRPCCLFLQDLSSKSAFSKEGFGSVKRVFIVCPEDKTIPLNFQRWQIETIGADQVKEIENADHMPMFSKPRELCHSLLEIANYYV</sequence>
<dbReference type="Proteomes" id="UP000504604">
    <property type="component" value="Linkage group LG15"/>
</dbReference>
<proteinExistence type="predicted"/>
<dbReference type="RefSeq" id="XP_011099841.2">
    <property type="nucleotide sequence ID" value="XM_011101539.2"/>
</dbReference>
<dbReference type="SUPFAM" id="SSF53474">
    <property type="entry name" value="alpha/beta-Hydrolases"/>
    <property type="match status" value="1"/>
</dbReference>
<feature type="domain" description="AB hydrolase-1" evidence="2">
    <location>
        <begin position="41"/>
        <end position="282"/>
    </location>
</feature>
<dbReference type="FunFam" id="3.40.50.1820:FF:000051">
    <property type="entry name" value="(S)-hydroxynitrile lyase"/>
    <property type="match status" value="1"/>
</dbReference>
<dbReference type="KEGG" id="sind:105178153"/>
<dbReference type="PANTHER" id="PTHR10992:SF1083">
    <property type="entry name" value="METHYLESTERASE 1"/>
    <property type="match status" value="1"/>
</dbReference>
<gene>
    <name evidence="4" type="primary">LOC105178153</name>
</gene>
<dbReference type="Pfam" id="PF12697">
    <property type="entry name" value="Abhydrolase_6"/>
    <property type="match status" value="1"/>
</dbReference>
<dbReference type="OrthoDB" id="408373at2759"/>
<dbReference type="Gene3D" id="3.40.50.1820">
    <property type="entry name" value="alpha/beta hydrolase"/>
    <property type="match status" value="1"/>
</dbReference>
<dbReference type="InterPro" id="IPR045889">
    <property type="entry name" value="MES/HNL"/>
</dbReference>
<evidence type="ECO:0000313" key="4">
    <source>
        <dbReference type="RefSeq" id="XP_011099841.2"/>
    </source>
</evidence>
<evidence type="ECO:0000256" key="1">
    <source>
        <dbReference type="ARBA" id="ARBA00022801"/>
    </source>
</evidence>
<organism evidence="3 4">
    <name type="scientific">Sesamum indicum</name>
    <name type="common">Oriental sesame</name>
    <name type="synonym">Sesamum orientale</name>
    <dbReference type="NCBI Taxonomy" id="4182"/>
    <lineage>
        <taxon>Eukaryota</taxon>
        <taxon>Viridiplantae</taxon>
        <taxon>Streptophyta</taxon>
        <taxon>Embryophyta</taxon>
        <taxon>Tracheophyta</taxon>
        <taxon>Spermatophyta</taxon>
        <taxon>Magnoliopsida</taxon>
        <taxon>eudicotyledons</taxon>
        <taxon>Gunneridae</taxon>
        <taxon>Pentapetalae</taxon>
        <taxon>asterids</taxon>
        <taxon>lamiids</taxon>
        <taxon>Lamiales</taxon>
        <taxon>Pedaliaceae</taxon>
        <taxon>Sesamum</taxon>
    </lineage>
</organism>
<dbReference type="GO" id="GO:0080032">
    <property type="term" value="F:methyl jasmonate esterase activity"/>
    <property type="evidence" value="ECO:0007669"/>
    <property type="project" value="TreeGrafter"/>
</dbReference>
<name>A0A6I9UEY3_SESIN</name>
<evidence type="ECO:0000259" key="2">
    <source>
        <dbReference type="Pfam" id="PF12697"/>
    </source>
</evidence>
<dbReference type="InterPro" id="IPR000073">
    <property type="entry name" value="AB_hydrolase_1"/>
</dbReference>
<reference evidence="4" key="1">
    <citation type="submission" date="2025-08" db="UniProtKB">
        <authorList>
            <consortium name="RefSeq"/>
        </authorList>
    </citation>
    <scope>IDENTIFICATION</scope>
</reference>
<protein>
    <submittedName>
        <fullName evidence="4">Salicylic acid-binding protein 2</fullName>
    </submittedName>
</protein>
<accession>A0A6I9UEY3</accession>
<keyword evidence="1" id="KW-0378">Hydrolase</keyword>